<keyword evidence="1" id="KW-1185">Reference proteome</keyword>
<dbReference type="RefSeq" id="XP_075083378.1">
    <property type="nucleotide sequence ID" value="XM_075227277.1"/>
</dbReference>
<evidence type="ECO:0000313" key="1">
    <source>
        <dbReference type="Proteomes" id="UP000790787"/>
    </source>
</evidence>
<protein>
    <submittedName>
        <fullName evidence="2">Uncharacterized protein LOC142167121</fullName>
    </submittedName>
</protein>
<evidence type="ECO:0000313" key="2">
    <source>
        <dbReference type="RefSeq" id="XP_075083378.1"/>
    </source>
</evidence>
<gene>
    <name evidence="2" type="primary">LOC142167121</name>
</gene>
<proteinExistence type="predicted"/>
<dbReference type="Proteomes" id="UP000790787">
    <property type="component" value="Chromosome 12"/>
</dbReference>
<accession>A0AC58SEI9</accession>
<organism evidence="1 2">
    <name type="scientific">Nicotiana tabacum</name>
    <name type="common">Common tobacco</name>
    <dbReference type="NCBI Taxonomy" id="4097"/>
    <lineage>
        <taxon>Eukaryota</taxon>
        <taxon>Viridiplantae</taxon>
        <taxon>Streptophyta</taxon>
        <taxon>Embryophyta</taxon>
        <taxon>Tracheophyta</taxon>
        <taxon>Spermatophyta</taxon>
        <taxon>Magnoliopsida</taxon>
        <taxon>eudicotyledons</taxon>
        <taxon>Gunneridae</taxon>
        <taxon>Pentapetalae</taxon>
        <taxon>asterids</taxon>
        <taxon>lamiids</taxon>
        <taxon>Solanales</taxon>
        <taxon>Solanaceae</taxon>
        <taxon>Nicotianoideae</taxon>
        <taxon>Nicotianeae</taxon>
        <taxon>Nicotiana</taxon>
    </lineage>
</organism>
<sequence length="291" mass="33110">MRNILGLGGHKSVSFNDLCMFPHVHLPPGFKTPKFDKYDGHGDPVAHLKRYCNQLRGAGGKEELLVAYFGESLTGIASEWFIDQDISHWHVWNDMAQDFIQQFQYNIDIVPDRSSLINIKKKPTESFKEYAIKWRERAVRVKPPMNEAEMIDYFIQAQDPDYLHYMLAVIGKPFAEAIKIGEIVENSMKSGKIVSQAALKATTQAIQSGSSSFENWKKKEEGSMMASGFGGVQRGIDPSYVQFQQGLSNPPQHYYPPQGPRYLVPLQQYTVFNAQAYARPPNHQQWRAPIP</sequence>
<reference evidence="2" key="2">
    <citation type="submission" date="2025-08" db="UniProtKB">
        <authorList>
            <consortium name="RefSeq"/>
        </authorList>
    </citation>
    <scope>IDENTIFICATION</scope>
    <source>
        <tissue evidence="2">Leaf</tissue>
    </source>
</reference>
<reference evidence="1" key="1">
    <citation type="journal article" date="2014" name="Nat. Commun.">
        <title>The tobacco genome sequence and its comparison with those of tomato and potato.</title>
        <authorList>
            <person name="Sierro N."/>
            <person name="Battey J.N."/>
            <person name="Ouadi S."/>
            <person name="Bakaher N."/>
            <person name="Bovet L."/>
            <person name="Willig A."/>
            <person name="Goepfert S."/>
            <person name="Peitsch M.C."/>
            <person name="Ivanov N.V."/>
        </authorList>
    </citation>
    <scope>NUCLEOTIDE SEQUENCE [LARGE SCALE GENOMIC DNA]</scope>
</reference>
<name>A0AC58SEI9_TOBAC</name>